<organism evidence="1 2">
    <name type="scientific">Edwardsiella ictaluri (strain 93-146)</name>
    <dbReference type="NCBI Taxonomy" id="634503"/>
    <lineage>
        <taxon>Bacteria</taxon>
        <taxon>Pseudomonadati</taxon>
        <taxon>Pseudomonadota</taxon>
        <taxon>Gammaproteobacteria</taxon>
        <taxon>Enterobacterales</taxon>
        <taxon>Hafniaceae</taxon>
        <taxon>Edwardsiella</taxon>
    </lineage>
</organism>
<dbReference type="Proteomes" id="UP000001485">
    <property type="component" value="Chromosome"/>
</dbReference>
<dbReference type="EMBL" id="CP001600">
    <property type="protein sequence ID" value="ACR69730.1"/>
    <property type="molecule type" value="Genomic_DNA"/>
</dbReference>
<proteinExistence type="predicted"/>
<dbReference type="AlphaFoldDB" id="C5BG07"/>
<protein>
    <submittedName>
        <fullName evidence="1">Uncharacterized protein</fullName>
    </submittedName>
</protein>
<sequence>MMKILFYGSDPPLHTMGRCAFFPAETKNITRKKNNAAIVGTA</sequence>
<name>C5BG07_EDWI9</name>
<evidence type="ECO:0000313" key="1">
    <source>
        <dbReference type="EMBL" id="ACR69730.1"/>
    </source>
</evidence>
<reference evidence="1 2" key="2">
    <citation type="journal article" date="2012" name="J. Bacteriol.">
        <title>Genome Sequence of Edwardsiella ictaluri 93-146, a Strain Associated with a Natural Channel Catfish Outbreak of Enteric Septicemia of Catfish.</title>
        <authorList>
            <person name="Williams M.L."/>
            <person name="Gillaspy A.F."/>
            <person name="Dyer D.W."/>
            <person name="Thune R.L."/>
            <person name="Waldbieser G.C."/>
            <person name="Schuster S.C."/>
            <person name="Gipson J."/>
            <person name="Zaitshik J."/>
            <person name="Landry C."/>
            <person name="Banes M.M."/>
            <person name="Lawrence M.L."/>
        </authorList>
    </citation>
    <scope>NUCLEOTIDE SEQUENCE [LARGE SCALE GENOMIC DNA]</scope>
    <source>
        <strain evidence="1 2">93-146</strain>
    </source>
</reference>
<dbReference type="KEGG" id="eic:NT01EI_2561"/>
<accession>C5BG07</accession>
<evidence type="ECO:0000313" key="2">
    <source>
        <dbReference type="Proteomes" id="UP000001485"/>
    </source>
</evidence>
<dbReference type="HOGENOM" id="CLU_3250696_0_0_6"/>
<reference evidence="2" key="1">
    <citation type="submission" date="2009-03" db="EMBL/GenBank/DDBJ databases">
        <title>Complete genome sequence of Edwardsiella ictaluri 93-146.</title>
        <authorList>
            <person name="Williams M.L."/>
            <person name="Gillaspy A.F."/>
            <person name="Dyer D.W."/>
            <person name="Thune R.L."/>
            <person name="Waldbieser G.C."/>
            <person name="Schuster S.C."/>
            <person name="Gipson J."/>
            <person name="Zaitshik J."/>
            <person name="Landry C."/>
            <person name="Lawrence M.L."/>
        </authorList>
    </citation>
    <scope>NUCLEOTIDE SEQUENCE [LARGE SCALE GENOMIC DNA]</scope>
    <source>
        <strain evidence="2">93-146</strain>
    </source>
</reference>
<gene>
    <name evidence="1" type="ordered locus">NT01EI_2561</name>
</gene>